<evidence type="ECO:0000313" key="1">
    <source>
        <dbReference type="EMBL" id="CAB1439446.1"/>
    </source>
</evidence>
<keyword evidence="2" id="KW-1185">Reference proteome</keyword>
<reference evidence="1" key="1">
    <citation type="submission" date="2020-03" db="EMBL/GenBank/DDBJ databases">
        <authorList>
            <person name="Weist P."/>
        </authorList>
    </citation>
    <scope>NUCLEOTIDE SEQUENCE</scope>
</reference>
<organism evidence="1 2">
    <name type="scientific">Pleuronectes platessa</name>
    <name type="common">European plaice</name>
    <dbReference type="NCBI Taxonomy" id="8262"/>
    <lineage>
        <taxon>Eukaryota</taxon>
        <taxon>Metazoa</taxon>
        <taxon>Chordata</taxon>
        <taxon>Craniata</taxon>
        <taxon>Vertebrata</taxon>
        <taxon>Euteleostomi</taxon>
        <taxon>Actinopterygii</taxon>
        <taxon>Neopterygii</taxon>
        <taxon>Teleostei</taxon>
        <taxon>Neoteleostei</taxon>
        <taxon>Acanthomorphata</taxon>
        <taxon>Carangaria</taxon>
        <taxon>Pleuronectiformes</taxon>
        <taxon>Pleuronectoidei</taxon>
        <taxon>Pleuronectidae</taxon>
        <taxon>Pleuronectes</taxon>
    </lineage>
</organism>
<dbReference type="AlphaFoldDB" id="A0A9N7UZK6"/>
<dbReference type="Proteomes" id="UP001153269">
    <property type="component" value="Unassembled WGS sequence"/>
</dbReference>
<evidence type="ECO:0000313" key="2">
    <source>
        <dbReference type="Proteomes" id="UP001153269"/>
    </source>
</evidence>
<protein>
    <submittedName>
        <fullName evidence="1">Uncharacterized protein</fullName>
    </submittedName>
</protein>
<name>A0A9N7UZK6_PLEPL</name>
<comment type="caution">
    <text evidence="1">The sequence shown here is derived from an EMBL/GenBank/DDBJ whole genome shotgun (WGS) entry which is preliminary data.</text>
</comment>
<sequence length="106" mass="11706">MKNAKDLCKKKNAEHYNLAMHTFGLLACISSLKDLDELDVGTAPLMSHFQEIIDQAPLDLTGEVNTYQAPNFVPCLAKHFLPHATLWSGLMLGDLGVMGQDQHTIN</sequence>
<accession>A0A9N7UZK6</accession>
<gene>
    <name evidence="1" type="ORF">PLEPLA_LOCUS27234</name>
</gene>
<proteinExistence type="predicted"/>
<dbReference type="EMBL" id="CADEAL010002285">
    <property type="protein sequence ID" value="CAB1439446.1"/>
    <property type="molecule type" value="Genomic_DNA"/>
</dbReference>
<dbReference type="PROSITE" id="PS51257">
    <property type="entry name" value="PROKAR_LIPOPROTEIN"/>
    <property type="match status" value="1"/>
</dbReference>